<comment type="caution">
    <text evidence="1">The sequence shown here is derived from an EMBL/GenBank/DDBJ whole genome shotgun (WGS) entry which is preliminary data.</text>
</comment>
<name>A0A836LBR4_9TRYP</name>
<protein>
    <submittedName>
        <fullName evidence="1">Uncharacterized protein</fullName>
    </submittedName>
</protein>
<dbReference type="Proteomes" id="UP000674318">
    <property type="component" value="Unassembled WGS sequence"/>
</dbReference>
<accession>A0A836LBR4</accession>
<gene>
    <name evidence="1" type="ORF">JKF63_04767</name>
</gene>
<organism evidence="1 2">
    <name type="scientific">Porcisia hertigi</name>
    <dbReference type="NCBI Taxonomy" id="2761500"/>
    <lineage>
        <taxon>Eukaryota</taxon>
        <taxon>Discoba</taxon>
        <taxon>Euglenozoa</taxon>
        <taxon>Kinetoplastea</taxon>
        <taxon>Metakinetoplastina</taxon>
        <taxon>Trypanosomatida</taxon>
        <taxon>Trypanosomatidae</taxon>
        <taxon>Leishmaniinae</taxon>
        <taxon>Porcisia</taxon>
    </lineage>
</organism>
<dbReference type="AlphaFoldDB" id="A0A836LBR4"/>
<reference evidence="1 2" key="1">
    <citation type="submission" date="2021-02" db="EMBL/GenBank/DDBJ databases">
        <title>Porcisia hertigi Genome sequencing and assembly.</title>
        <authorList>
            <person name="Almutairi H."/>
            <person name="Gatherer D."/>
        </authorList>
    </citation>
    <scope>NUCLEOTIDE SEQUENCE [LARGE SCALE GENOMIC DNA]</scope>
    <source>
        <strain evidence="1 2">C119</strain>
    </source>
</reference>
<keyword evidence="2" id="KW-1185">Reference proteome</keyword>
<dbReference type="OrthoDB" id="260795at2759"/>
<dbReference type="RefSeq" id="XP_067756945.1">
    <property type="nucleotide sequence ID" value="XM_067900745.1"/>
</dbReference>
<proteinExistence type="predicted"/>
<dbReference type="EMBL" id="JAFJZO010000023">
    <property type="protein sequence ID" value="KAG5504322.1"/>
    <property type="molecule type" value="Genomic_DNA"/>
</dbReference>
<evidence type="ECO:0000313" key="2">
    <source>
        <dbReference type="Proteomes" id="UP000674318"/>
    </source>
</evidence>
<evidence type="ECO:0000313" key="1">
    <source>
        <dbReference type="EMBL" id="KAG5504322.1"/>
    </source>
</evidence>
<sequence length="173" mass="19852">MLRCMSRCLLFEFKDLKSKTILEKLRNQKLKSGVHPMDVDMAELAREGGITPSNHVNLHDFVREKEAVIGMLQDQRLRRIARREAFLEWQAGQREKGAAHRLVRQSRKAEKYKRRHYHATSGRMLPLALSCGETAPEGPAQKSAPQLCVSYTEFLRGSSSQSFHAIHLSLRKK</sequence>
<dbReference type="KEGG" id="phet:94290822"/>
<dbReference type="GeneID" id="94290822"/>